<dbReference type="AlphaFoldDB" id="A0A7M1B6E0"/>
<evidence type="ECO:0000313" key="3">
    <source>
        <dbReference type="Proteomes" id="UP000593580"/>
    </source>
</evidence>
<evidence type="ECO:0000256" key="1">
    <source>
        <dbReference type="SAM" id="SignalP"/>
    </source>
</evidence>
<sequence>MKKILLLLSTVTLSLQLHANDSFNSEASHFVGGAVLAGVSTAVADQFSDYKQDRAIIGFGVSALYGLVDQSIQYAEYGGAGGQFLDFTANTLGAAFGAWLTDKYILTPVITHSQTEGKYVGLALGYTF</sequence>
<accession>A0A7M1B6E0</accession>
<name>A0A7M1B6E0_9BACT</name>
<evidence type="ECO:0000313" key="2">
    <source>
        <dbReference type="EMBL" id="QOP45230.1"/>
    </source>
</evidence>
<dbReference type="RefSeq" id="WP_193111481.1">
    <property type="nucleotide sequence ID" value="NZ_CP041406.1"/>
</dbReference>
<organism evidence="2 3">
    <name type="scientific">Sulfurimonas paralvinellae</name>
    <dbReference type="NCBI Taxonomy" id="317658"/>
    <lineage>
        <taxon>Bacteria</taxon>
        <taxon>Pseudomonadati</taxon>
        <taxon>Campylobacterota</taxon>
        <taxon>Epsilonproteobacteria</taxon>
        <taxon>Campylobacterales</taxon>
        <taxon>Sulfurimonadaceae</taxon>
        <taxon>Sulfurimonas</taxon>
    </lineage>
</organism>
<dbReference type="EMBL" id="CP041406">
    <property type="protein sequence ID" value="QOP45230.1"/>
    <property type="molecule type" value="Genomic_DNA"/>
</dbReference>
<feature type="chain" id="PRO_5032931432" description="Outer membrane protein beta-barrel domain-containing protein" evidence="1">
    <location>
        <begin position="20"/>
        <end position="128"/>
    </location>
</feature>
<feature type="signal peptide" evidence="1">
    <location>
        <begin position="1"/>
        <end position="19"/>
    </location>
</feature>
<protein>
    <recommendedName>
        <fullName evidence="4">Outer membrane protein beta-barrel domain-containing protein</fullName>
    </recommendedName>
</protein>
<keyword evidence="1" id="KW-0732">Signal</keyword>
<dbReference type="Proteomes" id="UP000593580">
    <property type="component" value="Chromosome"/>
</dbReference>
<dbReference type="KEGG" id="spal:FM071_02590"/>
<keyword evidence="3" id="KW-1185">Reference proteome</keyword>
<proteinExistence type="predicted"/>
<evidence type="ECO:0008006" key="4">
    <source>
        <dbReference type="Google" id="ProtNLM"/>
    </source>
</evidence>
<gene>
    <name evidence="2" type="ORF">FM071_02590</name>
</gene>
<reference evidence="2 3" key="1">
    <citation type="submission" date="2019-07" db="EMBL/GenBank/DDBJ databases">
        <title>Sulfurimonas paralvinellae sp. nov., a novel mesophilic, hydrogen- and sulfur-oxidizing chemolithoautotroph within the Epsilonproteo- bacteria isolated from a deep-sea hydrothermal vent polychaete nest, reclassification of Thiomicrospira denitrificans as Sulfurimonas denitrificans comb. nov. and emended description of the genus Sulfurimonas.</title>
        <authorList>
            <person name="Wang S."/>
            <person name="Jiang L."/>
            <person name="Shao Z."/>
        </authorList>
    </citation>
    <scope>NUCLEOTIDE SEQUENCE [LARGE SCALE GENOMIC DNA]</scope>
    <source>
        <strain evidence="2 3">GO25</strain>
    </source>
</reference>